<accession>A0ABZ0HTH7</accession>
<name>A0ABZ0HTH7_9HYPH</name>
<keyword evidence="3" id="KW-1185">Reference proteome</keyword>
<evidence type="ECO:0000313" key="2">
    <source>
        <dbReference type="EMBL" id="WOJ90594.1"/>
    </source>
</evidence>
<dbReference type="EMBL" id="CP136862">
    <property type="protein sequence ID" value="WOJ90594.1"/>
    <property type="molecule type" value="Genomic_DNA"/>
</dbReference>
<proteinExistence type="predicted"/>
<evidence type="ECO:0000256" key="1">
    <source>
        <dbReference type="SAM" id="MobiDB-lite"/>
    </source>
</evidence>
<dbReference type="RefSeq" id="WP_407340181.1">
    <property type="nucleotide sequence ID" value="NZ_CP136862.1"/>
</dbReference>
<reference evidence="2 3" key="1">
    <citation type="submission" date="2023-10" db="EMBL/GenBank/DDBJ databases">
        <title>Novel methanotroph of the genus Methylocapsa from a subarctic wetland.</title>
        <authorList>
            <person name="Belova S.E."/>
            <person name="Oshkin I.Y."/>
            <person name="Miroshnikov K."/>
            <person name="Dedysh S.N."/>
        </authorList>
    </citation>
    <scope>NUCLEOTIDE SEQUENCE [LARGE SCALE GENOMIC DNA]</scope>
    <source>
        <strain evidence="2 3">RX1</strain>
    </source>
</reference>
<organism evidence="2 3">
    <name type="scientific">Methylocapsa polymorpha</name>
    <dbReference type="NCBI Taxonomy" id="3080828"/>
    <lineage>
        <taxon>Bacteria</taxon>
        <taxon>Pseudomonadati</taxon>
        <taxon>Pseudomonadota</taxon>
        <taxon>Alphaproteobacteria</taxon>
        <taxon>Hyphomicrobiales</taxon>
        <taxon>Beijerinckiaceae</taxon>
        <taxon>Methylocapsa</taxon>
    </lineage>
</organism>
<gene>
    <name evidence="2" type="ORF">RZS28_04685</name>
</gene>
<sequence>MQEERAENINESVPGAGSAAVESKREVSSIQFPYGDLDDAVDFAKGVHAVGGQSCLIEQLAGHLRVAANGGAFRARLAYPRIFGLCEYERGSVTLTPLGLRIVDPSQEEAARVDAFLTVPLYRAVYEKYKGYTLPPPAALEREMAGLGVSSKQTDKARQVFDRSAKQAGFYWAGTERLTLPVVKSKPDTRPIEPPSTTTHVGSGAGNGGDDDLALDPLLVELLKKIPSTGEQWPAAQRVRWFRTFAMNVSQIYDDDSSPVDLKITVESVSQTGQS</sequence>
<protein>
    <submittedName>
        <fullName evidence="2">Uncharacterized protein</fullName>
    </submittedName>
</protein>
<evidence type="ECO:0000313" key="3">
    <source>
        <dbReference type="Proteomes" id="UP001626536"/>
    </source>
</evidence>
<feature type="region of interest" description="Disordered" evidence="1">
    <location>
        <begin position="1"/>
        <end position="20"/>
    </location>
</feature>
<feature type="region of interest" description="Disordered" evidence="1">
    <location>
        <begin position="185"/>
        <end position="208"/>
    </location>
</feature>
<dbReference type="Proteomes" id="UP001626536">
    <property type="component" value="Chromosome"/>
</dbReference>